<dbReference type="AlphaFoldDB" id="A0A417Y2Z1"/>
<proteinExistence type="predicted"/>
<evidence type="ECO:0008006" key="3">
    <source>
        <dbReference type="Google" id="ProtNLM"/>
    </source>
</evidence>
<sequence>MRSARADRWRLPLLGALLAVGLLAGCDSDEPYVAPTPSASSDAIAPSAAAGTLDQLERALRRHDADAAADLGSDGPAQDTLRSIAETAAALDLSDVTFSYVTENGQVAPDGTWTAAVATTWRISGFEDTPARAEVEFAFADDGTRISTVGGGVGQSPVWLGAATSVRRTSDTVVLVADGVIPIRPLAAEAEQALVVARRVLGQRAERLVVEVPASGAALHAALGLPAGTYDAVAAVTTSADGANVPGRPIHVFLNPDVFGRLGPLAAQVVVSHEAVHALTAAPTTTGVEPWLLEGFADYVALRDVDLPVSRTAGQITAQVRTDGVPDQLPSSADLDSSAQHLGAAYEAAWLVCVTLAERGGEEALVELYDAVLGGADLPSELRRRFDWTIDDLTRAWQAKLTSISSVGS</sequence>
<keyword evidence="2" id="KW-1185">Reference proteome</keyword>
<dbReference type="EMBL" id="QXGH01000015">
    <property type="protein sequence ID" value="RHW26946.1"/>
    <property type="molecule type" value="Genomic_DNA"/>
</dbReference>
<dbReference type="Proteomes" id="UP000283644">
    <property type="component" value="Unassembled WGS sequence"/>
</dbReference>
<comment type="caution">
    <text evidence="1">The sequence shown here is derived from an EMBL/GenBank/DDBJ whole genome shotgun (WGS) entry which is preliminary data.</text>
</comment>
<organism evidence="1 2">
    <name type="scientific">Nocardioides immobilis</name>
    <dbReference type="NCBI Taxonomy" id="2049295"/>
    <lineage>
        <taxon>Bacteria</taxon>
        <taxon>Bacillati</taxon>
        <taxon>Actinomycetota</taxon>
        <taxon>Actinomycetes</taxon>
        <taxon>Propionibacteriales</taxon>
        <taxon>Nocardioidaceae</taxon>
        <taxon>Nocardioides</taxon>
    </lineage>
</organism>
<evidence type="ECO:0000313" key="1">
    <source>
        <dbReference type="EMBL" id="RHW26946.1"/>
    </source>
</evidence>
<gene>
    <name evidence="1" type="ORF">D0Z08_12250</name>
</gene>
<dbReference type="RefSeq" id="WP_118925512.1">
    <property type="nucleotide sequence ID" value="NZ_QXGH01000015.1"/>
</dbReference>
<reference evidence="1 2" key="1">
    <citation type="submission" date="2018-09" db="EMBL/GenBank/DDBJ databases">
        <title>Genome sequencing of Nocardioides immobilis CCTCC AB 2017083 for comparison to Nocardioides silvaticus.</title>
        <authorList>
            <person name="Li C."/>
            <person name="Wang G."/>
        </authorList>
    </citation>
    <scope>NUCLEOTIDE SEQUENCE [LARGE SCALE GENOMIC DNA]</scope>
    <source>
        <strain evidence="1 2">CCTCC AB 2017083</strain>
    </source>
</reference>
<dbReference type="PROSITE" id="PS51257">
    <property type="entry name" value="PROKAR_LIPOPROTEIN"/>
    <property type="match status" value="1"/>
</dbReference>
<dbReference type="OrthoDB" id="5242307at2"/>
<protein>
    <recommendedName>
        <fullName evidence="3">Peptidase MA-like domain-containing protein</fullName>
    </recommendedName>
</protein>
<accession>A0A417Y2Z1</accession>
<evidence type="ECO:0000313" key="2">
    <source>
        <dbReference type="Proteomes" id="UP000283644"/>
    </source>
</evidence>
<name>A0A417Y2Z1_9ACTN</name>